<dbReference type="Gene3D" id="1.10.260.40">
    <property type="entry name" value="lambda repressor-like DNA-binding domains"/>
    <property type="match status" value="1"/>
</dbReference>
<dbReference type="EMBL" id="JAATVY010000005">
    <property type="protein sequence ID" value="NJC70054.1"/>
    <property type="molecule type" value="Genomic_DNA"/>
</dbReference>
<organism evidence="2 3">
    <name type="scientific">Planosporangium thailandense</name>
    <dbReference type="NCBI Taxonomy" id="765197"/>
    <lineage>
        <taxon>Bacteria</taxon>
        <taxon>Bacillati</taxon>
        <taxon>Actinomycetota</taxon>
        <taxon>Actinomycetes</taxon>
        <taxon>Micromonosporales</taxon>
        <taxon>Micromonosporaceae</taxon>
        <taxon>Planosporangium</taxon>
    </lineage>
</organism>
<dbReference type="CDD" id="cd00093">
    <property type="entry name" value="HTH_XRE"/>
    <property type="match status" value="1"/>
</dbReference>
<reference evidence="2 3" key="1">
    <citation type="submission" date="2020-03" db="EMBL/GenBank/DDBJ databases">
        <title>WGS of the type strain of Planosporangium spp.</title>
        <authorList>
            <person name="Thawai C."/>
        </authorList>
    </citation>
    <scope>NUCLEOTIDE SEQUENCE [LARGE SCALE GENOMIC DNA]</scope>
    <source>
        <strain evidence="2 3">TBRC 5610</strain>
    </source>
</reference>
<dbReference type="Proteomes" id="UP000722989">
    <property type="component" value="Unassembled WGS sequence"/>
</dbReference>
<feature type="domain" description="HTH cro/C1-type" evidence="1">
    <location>
        <begin position="16"/>
        <end position="69"/>
    </location>
</feature>
<evidence type="ECO:0000259" key="1">
    <source>
        <dbReference type="PROSITE" id="PS50943"/>
    </source>
</evidence>
<evidence type="ECO:0000313" key="2">
    <source>
        <dbReference type="EMBL" id="NJC70054.1"/>
    </source>
</evidence>
<dbReference type="Pfam" id="PF19054">
    <property type="entry name" value="DUF5753"/>
    <property type="match status" value="1"/>
</dbReference>
<keyword evidence="3" id="KW-1185">Reference proteome</keyword>
<dbReference type="InterPro" id="IPR043917">
    <property type="entry name" value="DUF5753"/>
</dbReference>
<comment type="caution">
    <text evidence="2">The sequence shown here is derived from an EMBL/GenBank/DDBJ whole genome shotgun (WGS) entry which is preliminary data.</text>
</comment>
<accession>A0ABX0XY20</accession>
<evidence type="ECO:0000313" key="3">
    <source>
        <dbReference type="Proteomes" id="UP000722989"/>
    </source>
</evidence>
<proteinExistence type="predicted"/>
<dbReference type="SMART" id="SM00530">
    <property type="entry name" value="HTH_XRE"/>
    <property type="match status" value="1"/>
</dbReference>
<dbReference type="InterPro" id="IPR010982">
    <property type="entry name" value="Lambda_DNA-bd_dom_sf"/>
</dbReference>
<sequence length="291" mass="31079">MPPEATAARARVGAELRRLRVAAGMSGDQVARTLGWSQSKVSRAEGGLHSITVSDVADLLAVYGADGELRAELLGATAADNGEGAWIVRTGRDDGHPDPGAAPGFGTARIRHHQPVQLPGLLRTREYARAVAQATGDSDPDARADAWMRRQEVLTTVDGVRYEVVLDARALLLAVAPVEAVRHQILSLAVRARRLPRLDLRVIPIGRPLPVFASTGFMMYDFRAAGSRPLVRVECPAGDAFFAAPDDITRYAALFAALQSAALDPTESAGYLRSLAADLERYWPEPAAAAS</sequence>
<dbReference type="PROSITE" id="PS50943">
    <property type="entry name" value="HTH_CROC1"/>
    <property type="match status" value="1"/>
</dbReference>
<gene>
    <name evidence="2" type="ORF">HC031_10080</name>
</gene>
<dbReference type="InterPro" id="IPR001387">
    <property type="entry name" value="Cro/C1-type_HTH"/>
</dbReference>
<protein>
    <submittedName>
        <fullName evidence="2">Helix-turn-helix domain-containing protein</fullName>
    </submittedName>
</protein>
<dbReference type="SUPFAM" id="SSF47413">
    <property type="entry name" value="lambda repressor-like DNA-binding domains"/>
    <property type="match status" value="1"/>
</dbReference>
<dbReference type="Pfam" id="PF13560">
    <property type="entry name" value="HTH_31"/>
    <property type="match status" value="1"/>
</dbReference>
<name>A0ABX0XY20_9ACTN</name>
<dbReference type="RefSeq" id="WP_167924965.1">
    <property type="nucleotide sequence ID" value="NZ_JAATVY010000005.1"/>
</dbReference>